<keyword evidence="8" id="KW-1185">Reference proteome</keyword>
<dbReference type="Pfam" id="PF10531">
    <property type="entry name" value="SLBB"/>
    <property type="match status" value="1"/>
</dbReference>
<dbReference type="Gene3D" id="3.40.50.11540">
    <property type="entry name" value="NADH-ubiquinone oxidoreductase 51kDa subunit"/>
    <property type="match status" value="1"/>
</dbReference>
<dbReference type="Gene3D" id="3.10.20.600">
    <property type="match status" value="1"/>
</dbReference>
<dbReference type="InterPro" id="IPR019554">
    <property type="entry name" value="Soluble_ligand-bd"/>
</dbReference>
<sequence>MKKQILICCGTGCRANGSMKVAEALNQAVKSHNGNAKVIADIKTTGCHGFCENGPIVKILPDNLVYYKVKPEDSDEIVEKSVLGEEEIGRLMYKDDSGRPVRSQEENPFYAHQYKMVLRDVGEIDPENIGDYLERGGYEALRKAVSMSQDEIIDEVEKSGIRGRGGAGFPAGRKWRTAKRYDNFPKYVACNGDEGDPGAFMDCSILEGNPHSVIEGLAIAAIAVGAKEGFFYIRDEYDLAVKRIKKAIQDAEERGIIGASVMGSEYSLKLSVVRGGGAFVCGESTALMASIEGRVGEPRAKYIRSVQRGLWNQPTVLNNVETLANIPKIILEGGEKFAMTGTKGSTGTKVFSLVGKVKRTGLVEVPMGTTLRHLIYDIGGGIIGNRPFKAVQTGGPSGGCIPESMLDLEVDFDSLASYGAMMGSGGMIVMDDRSCMVEVARYYTNFLCEESCGKCTPCREGLRRMLEILTDICEGRGREGDIELLERLGHTMQEASLCSLGKTAANPVLTTIQYFWEEYEAHIREKRCPAGVCKNLTCFEIEAEKCTGCGMCARGCPVDAISGGKKEVHIIDASKCIACGSCRETCKFDAVRTGARQNVIEGRQAV</sequence>
<organism evidence="7 8">
    <name type="scientific">Faecalicatena orotica</name>
    <dbReference type="NCBI Taxonomy" id="1544"/>
    <lineage>
        <taxon>Bacteria</taxon>
        <taxon>Bacillati</taxon>
        <taxon>Bacillota</taxon>
        <taxon>Clostridia</taxon>
        <taxon>Lachnospirales</taxon>
        <taxon>Lachnospiraceae</taxon>
        <taxon>Faecalicatena</taxon>
    </lineage>
</organism>
<dbReference type="SUPFAM" id="SSF140490">
    <property type="entry name" value="Nqo1C-terminal domain-like"/>
    <property type="match status" value="1"/>
</dbReference>
<evidence type="ECO:0000256" key="5">
    <source>
        <dbReference type="ARBA" id="ARBA00023014"/>
    </source>
</evidence>
<feature type="domain" description="4Fe-4S ferredoxin-type" evidence="6">
    <location>
        <begin position="537"/>
        <end position="566"/>
    </location>
</feature>
<evidence type="ECO:0000256" key="3">
    <source>
        <dbReference type="ARBA" id="ARBA00022723"/>
    </source>
</evidence>
<dbReference type="AlphaFoldDB" id="A0A2Y9BEF8"/>
<dbReference type="SUPFAM" id="SSF142019">
    <property type="entry name" value="Nqo1 FMN-binding domain-like"/>
    <property type="match status" value="1"/>
</dbReference>
<dbReference type="SUPFAM" id="SSF54862">
    <property type="entry name" value="4Fe-4S ferredoxins"/>
    <property type="match status" value="1"/>
</dbReference>
<keyword evidence="5" id="KW-0411">Iron-sulfur</keyword>
<dbReference type="Proteomes" id="UP000245845">
    <property type="component" value="Unassembled WGS sequence"/>
</dbReference>
<keyword evidence="2" id="KW-0004">4Fe-4S</keyword>
<dbReference type="Gene3D" id="3.30.70.20">
    <property type="match status" value="2"/>
</dbReference>
<reference evidence="7 8" key="1">
    <citation type="submission" date="2018-05" db="EMBL/GenBank/DDBJ databases">
        <title>The Hungate 1000. A catalogue of reference genomes from the rumen microbiome.</title>
        <authorList>
            <person name="Kelly W."/>
        </authorList>
    </citation>
    <scope>NUCLEOTIDE SEQUENCE [LARGE SCALE GENOMIC DNA]</scope>
    <source>
        <strain evidence="7 8">NLAE-zl-C242</strain>
    </source>
</reference>
<dbReference type="GO" id="GO:0010181">
    <property type="term" value="F:FMN binding"/>
    <property type="evidence" value="ECO:0007669"/>
    <property type="project" value="InterPro"/>
</dbReference>
<dbReference type="PROSITE" id="PS00198">
    <property type="entry name" value="4FE4S_FER_1"/>
    <property type="match status" value="1"/>
</dbReference>
<proteinExistence type="inferred from homology"/>
<dbReference type="Pfam" id="PF01257">
    <property type="entry name" value="2Fe-2S_thioredx"/>
    <property type="match status" value="1"/>
</dbReference>
<dbReference type="SUPFAM" id="SSF52833">
    <property type="entry name" value="Thioredoxin-like"/>
    <property type="match status" value="1"/>
</dbReference>
<dbReference type="PROSITE" id="PS51379">
    <property type="entry name" value="4FE4S_FER_2"/>
    <property type="match status" value="2"/>
</dbReference>
<dbReference type="GO" id="GO:0046872">
    <property type="term" value="F:metal ion binding"/>
    <property type="evidence" value="ECO:0007669"/>
    <property type="project" value="UniProtKB-KW"/>
</dbReference>
<feature type="domain" description="4Fe-4S ferredoxin-type" evidence="6">
    <location>
        <begin position="567"/>
        <end position="596"/>
    </location>
</feature>
<dbReference type="GO" id="GO:0008137">
    <property type="term" value="F:NADH dehydrogenase (ubiquinone) activity"/>
    <property type="evidence" value="ECO:0007669"/>
    <property type="project" value="InterPro"/>
</dbReference>
<dbReference type="SUPFAM" id="SSF142984">
    <property type="entry name" value="Nqo1 middle domain-like"/>
    <property type="match status" value="1"/>
</dbReference>
<comment type="similarity">
    <text evidence="1">Belongs to the complex I 51 kDa subunit family.</text>
</comment>
<dbReference type="Gene3D" id="1.20.1440.230">
    <property type="entry name" value="NADH-ubiquinone oxidoreductase 51kDa subunit, iron-sulphur binding domain"/>
    <property type="match status" value="1"/>
</dbReference>
<dbReference type="InterPro" id="IPR017896">
    <property type="entry name" value="4Fe4S_Fe-S-bd"/>
</dbReference>
<keyword evidence="4" id="KW-0408">Iron</keyword>
<dbReference type="GO" id="GO:0051539">
    <property type="term" value="F:4 iron, 4 sulfur cluster binding"/>
    <property type="evidence" value="ECO:0007669"/>
    <property type="project" value="UniProtKB-KW"/>
</dbReference>
<comment type="caution">
    <text evidence="7">The sequence shown here is derived from an EMBL/GenBank/DDBJ whole genome shotgun (WGS) entry which is preliminary data.</text>
</comment>
<protein>
    <submittedName>
        <fullName evidence="7">NADH-quinone oxidoreductase subunit F</fullName>
    </submittedName>
</protein>
<dbReference type="Gene3D" id="6.10.250.1450">
    <property type="match status" value="1"/>
</dbReference>
<dbReference type="CDD" id="cd02980">
    <property type="entry name" value="TRX_Fd_family"/>
    <property type="match status" value="1"/>
</dbReference>
<name>A0A2Y9BEF8_9FIRM</name>
<dbReference type="InterPro" id="IPR036249">
    <property type="entry name" value="Thioredoxin-like_sf"/>
</dbReference>
<keyword evidence="3" id="KW-0479">Metal-binding</keyword>
<dbReference type="FunFam" id="1.20.1440.230:FF:000001">
    <property type="entry name" value="Mitochondrial NADH dehydrogenase flavoprotein 1"/>
    <property type="match status" value="1"/>
</dbReference>
<dbReference type="InterPro" id="IPR017900">
    <property type="entry name" value="4Fe4S_Fe_S_CS"/>
</dbReference>
<dbReference type="PANTHER" id="PTHR43578">
    <property type="entry name" value="NADH-QUINONE OXIDOREDUCTASE SUBUNIT F"/>
    <property type="match status" value="1"/>
</dbReference>
<dbReference type="PROSITE" id="PS00645">
    <property type="entry name" value="COMPLEX1_51K_2"/>
    <property type="match status" value="1"/>
</dbReference>
<dbReference type="SMART" id="SM00928">
    <property type="entry name" value="NADH_4Fe-4S"/>
    <property type="match status" value="1"/>
</dbReference>
<dbReference type="Gene3D" id="3.40.30.10">
    <property type="entry name" value="Glutaredoxin"/>
    <property type="match status" value="1"/>
</dbReference>
<accession>A0A2Y9BEF8</accession>
<dbReference type="InterPro" id="IPR011538">
    <property type="entry name" value="Nuo51_FMN-bd"/>
</dbReference>
<gene>
    <name evidence="7" type="ORF">A8806_101393</name>
</gene>
<dbReference type="InterPro" id="IPR001949">
    <property type="entry name" value="NADH-UbQ_OxRdtase_51kDa_CS"/>
</dbReference>
<dbReference type="EMBL" id="QGDL01000001">
    <property type="protein sequence ID" value="PWJ32105.1"/>
    <property type="molecule type" value="Genomic_DNA"/>
</dbReference>
<dbReference type="OrthoDB" id="9761899at2"/>
<dbReference type="Pfam" id="PF10589">
    <property type="entry name" value="NADH_4Fe-4S"/>
    <property type="match status" value="1"/>
</dbReference>
<dbReference type="InterPro" id="IPR037207">
    <property type="entry name" value="Nuop51_4Fe4S-bd_sf"/>
</dbReference>
<dbReference type="Pfam" id="PF01512">
    <property type="entry name" value="Complex1_51K"/>
    <property type="match status" value="1"/>
</dbReference>
<dbReference type="InterPro" id="IPR037225">
    <property type="entry name" value="Nuo51_FMN-bd_sf"/>
</dbReference>
<evidence type="ECO:0000313" key="7">
    <source>
        <dbReference type="EMBL" id="PWJ32105.1"/>
    </source>
</evidence>
<evidence type="ECO:0000256" key="1">
    <source>
        <dbReference type="ARBA" id="ARBA00007523"/>
    </source>
</evidence>
<evidence type="ECO:0000256" key="2">
    <source>
        <dbReference type="ARBA" id="ARBA00022485"/>
    </source>
</evidence>
<dbReference type="PANTHER" id="PTHR43578:SF3">
    <property type="entry name" value="NADH-QUINONE OXIDOREDUCTASE SUBUNIT F"/>
    <property type="match status" value="1"/>
</dbReference>
<dbReference type="RefSeq" id="WP_109729471.1">
    <property type="nucleotide sequence ID" value="NZ_BAAACK010000007.1"/>
</dbReference>
<dbReference type="Pfam" id="PF00037">
    <property type="entry name" value="Fer4"/>
    <property type="match status" value="2"/>
</dbReference>
<evidence type="ECO:0000313" key="8">
    <source>
        <dbReference type="Proteomes" id="UP000245845"/>
    </source>
</evidence>
<evidence type="ECO:0000256" key="4">
    <source>
        <dbReference type="ARBA" id="ARBA00023004"/>
    </source>
</evidence>
<evidence type="ECO:0000259" key="6">
    <source>
        <dbReference type="PROSITE" id="PS51379"/>
    </source>
</evidence>
<dbReference type="InterPro" id="IPR019575">
    <property type="entry name" value="Nuop51_4Fe4S-bd"/>
</dbReference>